<sequence>MKVIIHNVFVIIGVIISLIVATFLGIFSQDISYYFNEQFPTIKLTTAITIVTFLSIGLYIIILILISILKKTNKVYLIAFVLIGLPISIWSFFVWAMWMG</sequence>
<accession>A0A942UPZ1</accession>
<keyword evidence="1" id="KW-0812">Transmembrane</keyword>
<evidence type="ECO:0000313" key="2">
    <source>
        <dbReference type="EMBL" id="MBS4221914.1"/>
    </source>
</evidence>
<proteinExistence type="predicted"/>
<keyword evidence="1" id="KW-1133">Transmembrane helix</keyword>
<evidence type="ECO:0000256" key="1">
    <source>
        <dbReference type="SAM" id="Phobius"/>
    </source>
</evidence>
<feature type="transmembrane region" description="Helical" evidence="1">
    <location>
        <begin position="75"/>
        <end position="98"/>
    </location>
</feature>
<dbReference type="EMBL" id="JAGYPN010000001">
    <property type="protein sequence ID" value="MBS4221914.1"/>
    <property type="molecule type" value="Genomic_DNA"/>
</dbReference>
<feature type="transmembrane region" description="Helical" evidence="1">
    <location>
        <begin position="7"/>
        <end position="27"/>
    </location>
</feature>
<comment type="caution">
    <text evidence="2">The sequence shown here is derived from an EMBL/GenBank/DDBJ whole genome shotgun (WGS) entry which is preliminary data.</text>
</comment>
<reference evidence="2 3" key="1">
    <citation type="submission" date="2021-05" db="EMBL/GenBank/DDBJ databases">
        <title>Novel Bacillus species.</title>
        <authorList>
            <person name="Liu G."/>
        </authorList>
    </citation>
    <scope>NUCLEOTIDE SEQUENCE [LARGE SCALE GENOMIC DNA]</scope>
    <source>
        <strain evidence="2 3">FJAT-49682</strain>
    </source>
</reference>
<evidence type="ECO:0000313" key="3">
    <source>
        <dbReference type="Proteomes" id="UP000676456"/>
    </source>
</evidence>
<protein>
    <submittedName>
        <fullName evidence="2">Uncharacterized protein</fullName>
    </submittedName>
</protein>
<keyword evidence="1" id="KW-0472">Membrane</keyword>
<keyword evidence="3" id="KW-1185">Reference proteome</keyword>
<dbReference type="AlphaFoldDB" id="A0A942UPZ1"/>
<organism evidence="2 3">
    <name type="scientific">Lederbergia citrea</name>
    <dbReference type="NCBI Taxonomy" id="2833581"/>
    <lineage>
        <taxon>Bacteria</taxon>
        <taxon>Bacillati</taxon>
        <taxon>Bacillota</taxon>
        <taxon>Bacilli</taxon>
        <taxon>Bacillales</taxon>
        <taxon>Bacillaceae</taxon>
        <taxon>Lederbergia</taxon>
    </lineage>
</organism>
<feature type="transmembrane region" description="Helical" evidence="1">
    <location>
        <begin position="47"/>
        <end position="68"/>
    </location>
</feature>
<dbReference type="Proteomes" id="UP000676456">
    <property type="component" value="Unassembled WGS sequence"/>
</dbReference>
<dbReference type="RefSeq" id="WP_213096900.1">
    <property type="nucleotide sequence ID" value="NZ_JAGYPH010000001.1"/>
</dbReference>
<gene>
    <name evidence="2" type="ORF">KHA91_04005</name>
</gene>
<name>A0A942UPZ1_9BACI</name>